<evidence type="ECO:0000256" key="1">
    <source>
        <dbReference type="SAM" id="MobiDB-lite"/>
    </source>
</evidence>
<dbReference type="Proteomes" id="UP000703269">
    <property type="component" value="Unassembled WGS sequence"/>
</dbReference>
<reference evidence="2 3" key="1">
    <citation type="submission" date="2021-08" db="EMBL/GenBank/DDBJ databases">
        <title>Draft Genome Sequence of Phanerochaete sordida strain YK-624.</title>
        <authorList>
            <person name="Mori T."/>
            <person name="Dohra H."/>
            <person name="Suzuki T."/>
            <person name="Kawagishi H."/>
            <person name="Hirai H."/>
        </authorList>
    </citation>
    <scope>NUCLEOTIDE SEQUENCE [LARGE SCALE GENOMIC DNA]</scope>
    <source>
        <strain evidence="2 3">YK-624</strain>
    </source>
</reference>
<keyword evidence="3" id="KW-1185">Reference proteome</keyword>
<accession>A0A9P3GPF9</accession>
<feature type="region of interest" description="Disordered" evidence="1">
    <location>
        <begin position="21"/>
        <end position="64"/>
    </location>
</feature>
<organism evidence="2 3">
    <name type="scientific">Phanerochaete sordida</name>
    <dbReference type="NCBI Taxonomy" id="48140"/>
    <lineage>
        <taxon>Eukaryota</taxon>
        <taxon>Fungi</taxon>
        <taxon>Dikarya</taxon>
        <taxon>Basidiomycota</taxon>
        <taxon>Agaricomycotina</taxon>
        <taxon>Agaricomycetes</taxon>
        <taxon>Polyporales</taxon>
        <taxon>Phanerochaetaceae</taxon>
        <taxon>Phanerochaete</taxon>
    </lineage>
</organism>
<sequence length="132" mass="14143">MTVATKATLLQLVVRRAKRFGRNEPPERLATTPSRDDILQPYAEDESSPTRGPVSPMLAADDTSTSSCICGTTFVCSNSTVNIRPAADQSAVQRAMDLDSRRMHPAATLSGEICFALLQDPTSCAQQSMPAA</sequence>
<dbReference type="AlphaFoldDB" id="A0A9P3GPF9"/>
<dbReference type="EMBL" id="BPQB01000094">
    <property type="protein sequence ID" value="GJE98751.1"/>
    <property type="molecule type" value="Genomic_DNA"/>
</dbReference>
<evidence type="ECO:0000313" key="3">
    <source>
        <dbReference type="Proteomes" id="UP000703269"/>
    </source>
</evidence>
<gene>
    <name evidence="2" type="ORF">PsYK624_149870</name>
</gene>
<protein>
    <submittedName>
        <fullName evidence="2">Uncharacterized protein</fullName>
    </submittedName>
</protein>
<name>A0A9P3GPF9_9APHY</name>
<evidence type="ECO:0000313" key="2">
    <source>
        <dbReference type="EMBL" id="GJE98751.1"/>
    </source>
</evidence>
<comment type="caution">
    <text evidence="2">The sequence shown here is derived from an EMBL/GenBank/DDBJ whole genome shotgun (WGS) entry which is preliminary data.</text>
</comment>
<proteinExistence type="predicted"/>